<gene>
    <name evidence="2" type="ORF">ENS06_07820</name>
</gene>
<feature type="domain" description="DUF6884" evidence="1">
    <location>
        <begin position="4"/>
        <end position="134"/>
    </location>
</feature>
<proteinExistence type="predicted"/>
<evidence type="ECO:0000259" key="1">
    <source>
        <dbReference type="Pfam" id="PF21818"/>
    </source>
</evidence>
<name>A0A831ZY59_9BACT</name>
<dbReference type="Pfam" id="PF21818">
    <property type="entry name" value="DUF6884"/>
    <property type="match status" value="1"/>
</dbReference>
<dbReference type="EMBL" id="DSTK01000022">
    <property type="protein sequence ID" value="HFK97217.1"/>
    <property type="molecule type" value="Genomic_DNA"/>
</dbReference>
<dbReference type="InterPro" id="IPR049251">
    <property type="entry name" value="DUF6884"/>
</dbReference>
<evidence type="ECO:0000313" key="2">
    <source>
        <dbReference type="EMBL" id="HFK97217.1"/>
    </source>
</evidence>
<dbReference type="AlphaFoldDB" id="A0A831ZY59"/>
<sequence length="136" mass="15792">MATIVLISCVSKKMSHRARAKDLYVSPLFRAALQYAQRLSPDKIFILSAKYGLVQLNDEIDPYDVTLKDMPVGERKNWASKVLQALDRYCDLERDHFVILAGKRYREYLLPYLKSYEMPLEGLSIGRQLQYLKQMG</sequence>
<organism evidence="2">
    <name type="scientific">Desulfacinum infernum</name>
    <dbReference type="NCBI Taxonomy" id="35837"/>
    <lineage>
        <taxon>Bacteria</taxon>
        <taxon>Pseudomonadati</taxon>
        <taxon>Thermodesulfobacteriota</taxon>
        <taxon>Syntrophobacteria</taxon>
        <taxon>Syntrophobacterales</taxon>
        <taxon>Syntrophobacteraceae</taxon>
        <taxon>Desulfacinum</taxon>
    </lineage>
</organism>
<protein>
    <recommendedName>
        <fullName evidence="1">DUF6884 domain-containing protein</fullName>
    </recommendedName>
</protein>
<reference evidence="2" key="1">
    <citation type="journal article" date="2020" name="mSystems">
        <title>Genome- and Community-Level Interaction Insights into Carbon Utilization and Element Cycling Functions of Hydrothermarchaeota in Hydrothermal Sediment.</title>
        <authorList>
            <person name="Zhou Z."/>
            <person name="Liu Y."/>
            <person name="Xu W."/>
            <person name="Pan J."/>
            <person name="Luo Z.H."/>
            <person name="Li M."/>
        </authorList>
    </citation>
    <scope>NUCLEOTIDE SEQUENCE [LARGE SCALE GENOMIC DNA]</scope>
    <source>
        <strain evidence="2">SpSt-456</strain>
    </source>
</reference>
<accession>A0A831ZY59</accession>
<comment type="caution">
    <text evidence="2">The sequence shown here is derived from an EMBL/GenBank/DDBJ whole genome shotgun (WGS) entry which is preliminary data.</text>
</comment>